<comment type="caution">
    <text evidence="2">The sequence shown here is derived from an EMBL/GenBank/DDBJ whole genome shotgun (WGS) entry which is preliminary data.</text>
</comment>
<dbReference type="InterPro" id="IPR036047">
    <property type="entry name" value="F-box-like_dom_sf"/>
</dbReference>
<dbReference type="Proteomes" id="UP000580250">
    <property type="component" value="Unassembled WGS sequence"/>
</dbReference>
<dbReference type="SUPFAM" id="SSF81383">
    <property type="entry name" value="F-box domain"/>
    <property type="match status" value="1"/>
</dbReference>
<protein>
    <recommendedName>
        <fullName evidence="1">F-box domain-containing protein</fullName>
    </recommendedName>
</protein>
<reference evidence="2 3" key="1">
    <citation type="submission" date="2020-08" db="EMBL/GenBank/DDBJ databases">
        <authorList>
            <person name="Koutsovoulos G."/>
            <person name="Danchin GJ E."/>
        </authorList>
    </citation>
    <scope>NUCLEOTIDE SEQUENCE [LARGE SCALE GENOMIC DNA]</scope>
</reference>
<evidence type="ECO:0000313" key="2">
    <source>
        <dbReference type="EMBL" id="CAD2128052.1"/>
    </source>
</evidence>
<dbReference type="PROSITE" id="PS50181">
    <property type="entry name" value="FBOX"/>
    <property type="match status" value="1"/>
</dbReference>
<name>A0A6V7TML8_MELEN</name>
<feature type="domain" description="F-box" evidence="1">
    <location>
        <begin position="1"/>
        <end position="54"/>
    </location>
</feature>
<sequence>MFSLPDEVQFDVLKCLNFNQLCSVRLTNFYFCNLINKYERGLARKKFEAIFIKIEETHLPKLYKFVELESGIFEITLNDQLKEKWQAAIDKSIPLFLYNSGPNRNFIRIQKTFSGSQDEKTPYLLILPNIPKNIKEMIIARCWLEHLFKCAFKWSIFKCIFNPQMINILFDNDKSIPLQFNIELTNVSVRNKNFENILNFSFNHLSNTHLNLNINEDITEQHTNILFNKIINQGNKFPQISLNNFNFERLYDLIREYIATSRDCSKMAPVITLLSNANSTSHKLSERAEKVEIKQEGRIKYTSYEISNIYNSNVRFSFCIEERNFVGSYNWFKIRKMKV</sequence>
<evidence type="ECO:0000259" key="1">
    <source>
        <dbReference type="PROSITE" id="PS50181"/>
    </source>
</evidence>
<proteinExistence type="predicted"/>
<evidence type="ECO:0000313" key="3">
    <source>
        <dbReference type="Proteomes" id="UP000580250"/>
    </source>
</evidence>
<dbReference type="AlphaFoldDB" id="A0A6V7TML8"/>
<accession>A0A6V7TML8</accession>
<organism evidence="2 3">
    <name type="scientific">Meloidogyne enterolobii</name>
    <name type="common">Root-knot nematode worm</name>
    <name type="synonym">Meloidogyne mayaguensis</name>
    <dbReference type="NCBI Taxonomy" id="390850"/>
    <lineage>
        <taxon>Eukaryota</taxon>
        <taxon>Metazoa</taxon>
        <taxon>Ecdysozoa</taxon>
        <taxon>Nematoda</taxon>
        <taxon>Chromadorea</taxon>
        <taxon>Rhabditida</taxon>
        <taxon>Tylenchina</taxon>
        <taxon>Tylenchomorpha</taxon>
        <taxon>Tylenchoidea</taxon>
        <taxon>Meloidogynidae</taxon>
        <taxon>Meloidogyninae</taxon>
        <taxon>Meloidogyne</taxon>
    </lineage>
</organism>
<dbReference type="OrthoDB" id="5281164at2759"/>
<dbReference type="InterPro" id="IPR001810">
    <property type="entry name" value="F-box_dom"/>
</dbReference>
<dbReference type="EMBL" id="CAJEWN010000006">
    <property type="protein sequence ID" value="CAD2128052.1"/>
    <property type="molecule type" value="Genomic_DNA"/>
</dbReference>
<gene>
    <name evidence="2" type="ORF">MENT_LOCUS2124</name>
</gene>
<dbReference type="Pfam" id="PF00646">
    <property type="entry name" value="F-box"/>
    <property type="match status" value="1"/>
</dbReference>